<reference evidence="2" key="1">
    <citation type="submission" date="2015-01" db="EMBL/GenBank/DDBJ databases">
        <authorList>
            <person name="Aksoy S."/>
            <person name="Warren W."/>
            <person name="Wilson R.K."/>
        </authorList>
    </citation>
    <scope>NUCLEOTIDE SEQUENCE [LARGE SCALE GENOMIC DNA]</scope>
    <source>
        <strain evidence="2">IAEA</strain>
    </source>
</reference>
<dbReference type="EMBL" id="JXJN01000435">
    <property type="status" value="NOT_ANNOTATED_CDS"/>
    <property type="molecule type" value="Genomic_DNA"/>
</dbReference>
<dbReference type="AlphaFoldDB" id="A0A1B0AMH0"/>
<evidence type="ECO:0000313" key="1">
    <source>
        <dbReference type="EnsemblMetazoa" id="GPPI001811-PA"/>
    </source>
</evidence>
<dbReference type="Proteomes" id="UP000092460">
    <property type="component" value="Unassembled WGS sequence"/>
</dbReference>
<reference evidence="1" key="2">
    <citation type="submission" date="2020-05" db="UniProtKB">
        <authorList>
            <consortium name="EnsemblMetazoa"/>
        </authorList>
    </citation>
    <scope>IDENTIFICATION</scope>
    <source>
        <strain evidence="1">IAEA</strain>
    </source>
</reference>
<dbReference type="VEuPathDB" id="VectorBase:GPPI001811"/>
<proteinExistence type="predicted"/>
<protein>
    <submittedName>
        <fullName evidence="1">Uncharacterized protein</fullName>
    </submittedName>
</protein>
<dbReference type="EnsemblMetazoa" id="GPPI001811-RA">
    <property type="protein sequence ID" value="GPPI001811-PA"/>
    <property type="gene ID" value="GPPI001811"/>
</dbReference>
<name>A0A1B0AMH0_9MUSC</name>
<organism evidence="1 2">
    <name type="scientific">Glossina palpalis gambiensis</name>
    <dbReference type="NCBI Taxonomy" id="67801"/>
    <lineage>
        <taxon>Eukaryota</taxon>
        <taxon>Metazoa</taxon>
        <taxon>Ecdysozoa</taxon>
        <taxon>Arthropoda</taxon>
        <taxon>Hexapoda</taxon>
        <taxon>Insecta</taxon>
        <taxon>Pterygota</taxon>
        <taxon>Neoptera</taxon>
        <taxon>Endopterygota</taxon>
        <taxon>Diptera</taxon>
        <taxon>Brachycera</taxon>
        <taxon>Muscomorpha</taxon>
        <taxon>Hippoboscoidea</taxon>
        <taxon>Glossinidae</taxon>
        <taxon>Glossina</taxon>
    </lineage>
</organism>
<evidence type="ECO:0000313" key="2">
    <source>
        <dbReference type="Proteomes" id="UP000092460"/>
    </source>
</evidence>
<sequence>MTKRCSFYVELAFETACASFTLISSISFSFLSSNDEEAEEDEQLELVVTSDTLEENCRSLLLAAVVSISSLSSVFIRLLSASQQSSLLVVSAIALGSSNRAGLKRTITAVILSQPVPSPMVFGAKQASNSSSHICEIFLFLSLIRKRTKFTTSSLDMKFQMPSQAKTINSSSGVTINFLTSGKAEIICSSAGKVKLIPSLIACHFIPLELTTTQRESPALATYKSRPTNKLTTAVQPLSLPGSSIILAQKFSLAKKFNNHHQNQHLLPQKNPQLLSVCSAAKAAFDVEEPSGLESGSKTALFAASAIIAAALRPLKYGDCGFGEEFSFNFFKTGIEG</sequence>
<accession>A0A1B0AMH0</accession>
<keyword evidence="2" id="KW-1185">Reference proteome</keyword>